<reference evidence="1 2" key="1">
    <citation type="journal article" date="2019" name="bioRxiv">
        <title>Genomics, evolutionary history and diagnostics of the Alternaria alternata species group including apple and Asian pear pathotypes.</title>
        <authorList>
            <person name="Armitage A.D."/>
            <person name="Cockerton H.M."/>
            <person name="Sreenivasaprasad S."/>
            <person name="Woodhall J.W."/>
            <person name="Lane C.R."/>
            <person name="Harrison R.J."/>
            <person name="Clarkson J.P."/>
        </authorList>
    </citation>
    <scope>NUCLEOTIDE SEQUENCE [LARGE SCALE GENOMIC DNA]</scope>
    <source>
        <strain evidence="1 2">FERA 650</strain>
    </source>
</reference>
<sequence>MRLVYSLTYFKRIWIQQEIFAARELRLQSGQRNFEWKGLLSQPGLLYTLPQIREDQTPLISEIVEFHANELSCFDHSRQKQEERPYLIDTLLYTGRLESTDMRDYVYGILGLTSYLSKSMSIKEWEEARRSSLFLPVDYSTTWDAVTSAVTWVTLMTEGPALIAKFKILDAKEEDSTLPSWAIDWHITARCFRRQRAEKKTIFGHRSVSTRGSLEIPSTCTSSVKTSIREQNTRRTMSWRKTILHEIVDTRF</sequence>
<protein>
    <submittedName>
        <fullName evidence="1">Uncharacterized protein</fullName>
    </submittedName>
</protein>
<gene>
    <name evidence="1" type="ORF">AG0111_0g3646</name>
</gene>
<dbReference type="Proteomes" id="UP000293547">
    <property type="component" value="Unassembled WGS sequence"/>
</dbReference>
<evidence type="ECO:0000313" key="2">
    <source>
        <dbReference type="Proteomes" id="UP000293547"/>
    </source>
</evidence>
<accession>A0ACB6FTN4</accession>
<organism evidence="1 2">
    <name type="scientific">Alternaria gaisen</name>
    <dbReference type="NCBI Taxonomy" id="167740"/>
    <lineage>
        <taxon>Eukaryota</taxon>
        <taxon>Fungi</taxon>
        <taxon>Dikarya</taxon>
        <taxon>Ascomycota</taxon>
        <taxon>Pezizomycotina</taxon>
        <taxon>Dothideomycetes</taxon>
        <taxon>Pleosporomycetidae</taxon>
        <taxon>Pleosporales</taxon>
        <taxon>Pleosporineae</taxon>
        <taxon>Pleosporaceae</taxon>
        <taxon>Alternaria</taxon>
        <taxon>Alternaria sect. Alternaria</taxon>
    </lineage>
</organism>
<keyword evidence="2" id="KW-1185">Reference proteome</keyword>
<dbReference type="EMBL" id="PDWZ02000003">
    <property type="protein sequence ID" value="KAB2107811.1"/>
    <property type="molecule type" value="Genomic_DNA"/>
</dbReference>
<comment type="caution">
    <text evidence="1">The sequence shown here is derived from an EMBL/GenBank/DDBJ whole genome shotgun (WGS) entry which is preliminary data.</text>
</comment>
<proteinExistence type="predicted"/>
<name>A0ACB6FTN4_9PLEO</name>
<evidence type="ECO:0000313" key="1">
    <source>
        <dbReference type="EMBL" id="KAB2107811.1"/>
    </source>
</evidence>